<gene>
    <name evidence="2" type="ordered locus">MTR_2g064760</name>
</gene>
<dbReference type="AlphaFoldDB" id="G7IJ57"/>
<evidence type="ECO:0000313" key="2">
    <source>
        <dbReference type="EMBL" id="AES66245.1"/>
    </source>
</evidence>
<dbReference type="PaxDb" id="3880-AES66245"/>
<sequence>MTWLRRCTTIECTIFVPLWFFGTGGLWLCVPMAKKPKLWGVHVLHALYDTQKSLIRVNIVVVLIRR</sequence>
<keyword evidence="1" id="KW-1133">Transmembrane helix</keyword>
<reference evidence="2 4" key="2">
    <citation type="journal article" date="2014" name="BMC Genomics">
        <title>An improved genome release (version Mt4.0) for the model legume Medicago truncatula.</title>
        <authorList>
            <person name="Tang H."/>
            <person name="Krishnakumar V."/>
            <person name="Bidwell S."/>
            <person name="Rosen B."/>
            <person name="Chan A."/>
            <person name="Zhou S."/>
            <person name="Gentzbittel L."/>
            <person name="Childs K.L."/>
            <person name="Yandell M."/>
            <person name="Gundlach H."/>
            <person name="Mayer K.F."/>
            <person name="Schwartz D.C."/>
            <person name="Town C.D."/>
        </authorList>
    </citation>
    <scope>GENOME REANNOTATION</scope>
    <source>
        <strain evidence="3 4">cv. Jemalong A17</strain>
    </source>
</reference>
<evidence type="ECO:0000256" key="1">
    <source>
        <dbReference type="SAM" id="Phobius"/>
    </source>
</evidence>
<dbReference type="EMBL" id="CM001218">
    <property type="protein sequence ID" value="AES66245.1"/>
    <property type="molecule type" value="Genomic_DNA"/>
</dbReference>
<evidence type="ECO:0000313" key="3">
    <source>
        <dbReference type="EnsemblPlants" id="AES66245"/>
    </source>
</evidence>
<keyword evidence="1 2" id="KW-0812">Transmembrane</keyword>
<keyword evidence="4" id="KW-1185">Reference proteome</keyword>
<name>G7IJ57_MEDTR</name>
<feature type="transmembrane region" description="Helical" evidence="1">
    <location>
        <begin position="12"/>
        <end position="33"/>
    </location>
</feature>
<keyword evidence="1" id="KW-0472">Membrane</keyword>
<evidence type="ECO:0000313" key="4">
    <source>
        <dbReference type="Proteomes" id="UP000002051"/>
    </source>
</evidence>
<proteinExistence type="predicted"/>
<reference evidence="3" key="3">
    <citation type="submission" date="2015-04" db="UniProtKB">
        <authorList>
            <consortium name="EnsemblPlants"/>
        </authorList>
    </citation>
    <scope>IDENTIFICATION</scope>
    <source>
        <strain evidence="3">cv. Jemalong A17</strain>
    </source>
</reference>
<dbReference type="EnsemblPlants" id="AES66245">
    <property type="protein sequence ID" value="AES66245"/>
    <property type="gene ID" value="MTR_2g064760"/>
</dbReference>
<accession>G7IJ57</accession>
<reference evidence="2 4" key="1">
    <citation type="journal article" date="2011" name="Nature">
        <title>The Medicago genome provides insight into the evolution of rhizobial symbioses.</title>
        <authorList>
            <person name="Young N.D."/>
            <person name="Debelle F."/>
            <person name="Oldroyd G.E."/>
            <person name="Geurts R."/>
            <person name="Cannon S.B."/>
            <person name="Udvardi M.K."/>
            <person name="Benedito V.A."/>
            <person name="Mayer K.F."/>
            <person name="Gouzy J."/>
            <person name="Schoof H."/>
            <person name="Van de Peer Y."/>
            <person name="Proost S."/>
            <person name="Cook D.R."/>
            <person name="Meyers B.C."/>
            <person name="Spannagl M."/>
            <person name="Cheung F."/>
            <person name="De Mita S."/>
            <person name="Krishnakumar V."/>
            <person name="Gundlach H."/>
            <person name="Zhou S."/>
            <person name="Mudge J."/>
            <person name="Bharti A.K."/>
            <person name="Murray J.D."/>
            <person name="Naoumkina M.A."/>
            <person name="Rosen B."/>
            <person name="Silverstein K.A."/>
            <person name="Tang H."/>
            <person name="Rombauts S."/>
            <person name="Zhao P.X."/>
            <person name="Zhou P."/>
            <person name="Barbe V."/>
            <person name="Bardou P."/>
            <person name="Bechner M."/>
            <person name="Bellec A."/>
            <person name="Berger A."/>
            <person name="Berges H."/>
            <person name="Bidwell S."/>
            <person name="Bisseling T."/>
            <person name="Choisne N."/>
            <person name="Couloux A."/>
            <person name="Denny R."/>
            <person name="Deshpande S."/>
            <person name="Dai X."/>
            <person name="Doyle J.J."/>
            <person name="Dudez A.M."/>
            <person name="Farmer A.D."/>
            <person name="Fouteau S."/>
            <person name="Franken C."/>
            <person name="Gibelin C."/>
            <person name="Gish J."/>
            <person name="Goldstein S."/>
            <person name="Gonzalez A.J."/>
            <person name="Green P.J."/>
            <person name="Hallab A."/>
            <person name="Hartog M."/>
            <person name="Hua A."/>
            <person name="Humphray S.J."/>
            <person name="Jeong D.H."/>
            <person name="Jing Y."/>
            <person name="Jocker A."/>
            <person name="Kenton S.M."/>
            <person name="Kim D.J."/>
            <person name="Klee K."/>
            <person name="Lai H."/>
            <person name="Lang C."/>
            <person name="Lin S."/>
            <person name="Macmil S.L."/>
            <person name="Magdelenat G."/>
            <person name="Matthews L."/>
            <person name="McCorrison J."/>
            <person name="Monaghan E.L."/>
            <person name="Mun J.H."/>
            <person name="Najar F.Z."/>
            <person name="Nicholson C."/>
            <person name="Noirot C."/>
            <person name="O'Bleness M."/>
            <person name="Paule C.R."/>
            <person name="Poulain J."/>
            <person name="Prion F."/>
            <person name="Qin B."/>
            <person name="Qu C."/>
            <person name="Retzel E.F."/>
            <person name="Riddle C."/>
            <person name="Sallet E."/>
            <person name="Samain S."/>
            <person name="Samson N."/>
            <person name="Sanders I."/>
            <person name="Saurat O."/>
            <person name="Scarpelli C."/>
            <person name="Schiex T."/>
            <person name="Segurens B."/>
            <person name="Severin A.J."/>
            <person name="Sherrier D.J."/>
            <person name="Shi R."/>
            <person name="Sims S."/>
            <person name="Singer S.R."/>
            <person name="Sinharoy S."/>
            <person name="Sterck L."/>
            <person name="Viollet A."/>
            <person name="Wang B.B."/>
            <person name="Wang K."/>
            <person name="Wang M."/>
            <person name="Wang X."/>
            <person name="Warfsmann J."/>
            <person name="Weissenbach J."/>
            <person name="White D.D."/>
            <person name="White J.D."/>
            <person name="Wiley G.B."/>
            <person name="Wincker P."/>
            <person name="Xing Y."/>
            <person name="Yang L."/>
            <person name="Yao Z."/>
            <person name="Ying F."/>
            <person name="Zhai J."/>
            <person name="Zhou L."/>
            <person name="Zuber A."/>
            <person name="Denarie J."/>
            <person name="Dixon R.A."/>
            <person name="May G.D."/>
            <person name="Schwartz D.C."/>
            <person name="Rogers J."/>
            <person name="Quetier F."/>
            <person name="Town C.D."/>
            <person name="Roe B.A."/>
        </authorList>
    </citation>
    <scope>NUCLEOTIDE SEQUENCE [LARGE SCALE GENOMIC DNA]</scope>
    <source>
        <strain evidence="2">A17</strain>
        <strain evidence="3 4">cv. Jemalong A17</strain>
    </source>
</reference>
<protein>
    <submittedName>
        <fullName evidence="2">Transmembrane protein, putative</fullName>
    </submittedName>
</protein>
<organism evidence="2 4">
    <name type="scientific">Medicago truncatula</name>
    <name type="common">Barrel medic</name>
    <name type="synonym">Medicago tribuloides</name>
    <dbReference type="NCBI Taxonomy" id="3880"/>
    <lineage>
        <taxon>Eukaryota</taxon>
        <taxon>Viridiplantae</taxon>
        <taxon>Streptophyta</taxon>
        <taxon>Embryophyta</taxon>
        <taxon>Tracheophyta</taxon>
        <taxon>Spermatophyta</taxon>
        <taxon>Magnoliopsida</taxon>
        <taxon>eudicotyledons</taxon>
        <taxon>Gunneridae</taxon>
        <taxon>Pentapetalae</taxon>
        <taxon>rosids</taxon>
        <taxon>fabids</taxon>
        <taxon>Fabales</taxon>
        <taxon>Fabaceae</taxon>
        <taxon>Papilionoideae</taxon>
        <taxon>50 kb inversion clade</taxon>
        <taxon>NPAAA clade</taxon>
        <taxon>Hologalegina</taxon>
        <taxon>IRL clade</taxon>
        <taxon>Trifolieae</taxon>
        <taxon>Medicago</taxon>
    </lineage>
</organism>
<dbReference type="HOGENOM" id="CLU_2834944_0_0_1"/>
<dbReference type="Proteomes" id="UP000002051">
    <property type="component" value="Chromosome 2"/>
</dbReference>